<evidence type="ECO:0000256" key="1">
    <source>
        <dbReference type="SAM" id="MobiDB-lite"/>
    </source>
</evidence>
<dbReference type="Gene3D" id="1.10.555.10">
    <property type="entry name" value="Rho GTPase activation protein"/>
    <property type="match status" value="1"/>
</dbReference>
<organism evidence="4">
    <name type="scientific">Callorhinchus milii</name>
    <name type="common">Ghost shark</name>
    <dbReference type="NCBI Taxonomy" id="7868"/>
    <lineage>
        <taxon>Eukaryota</taxon>
        <taxon>Metazoa</taxon>
        <taxon>Chordata</taxon>
        <taxon>Craniata</taxon>
        <taxon>Vertebrata</taxon>
        <taxon>Chondrichthyes</taxon>
        <taxon>Holocephali</taxon>
        <taxon>Chimaeriformes</taxon>
        <taxon>Callorhinchidae</taxon>
        <taxon>Callorhinchus</taxon>
    </lineage>
</organism>
<dbReference type="SMART" id="SM00516">
    <property type="entry name" value="SEC14"/>
    <property type="match status" value="1"/>
</dbReference>
<proteinExistence type="evidence at transcript level"/>
<dbReference type="Pfam" id="PF13716">
    <property type="entry name" value="CRAL_TRIO_2"/>
    <property type="match status" value="1"/>
</dbReference>
<accession>V9KGG4</accession>
<dbReference type="PANTHER" id="PTHR45808:SF6">
    <property type="entry name" value="RHO GTPASE-ACTIVATING PROTEIN 1"/>
    <property type="match status" value="1"/>
</dbReference>
<dbReference type="GO" id="GO:2001136">
    <property type="term" value="P:negative regulation of endocytic recycling"/>
    <property type="evidence" value="ECO:0007669"/>
    <property type="project" value="TreeGrafter"/>
</dbReference>
<dbReference type="SMART" id="SM00324">
    <property type="entry name" value="RhoGAP"/>
    <property type="match status" value="1"/>
</dbReference>
<dbReference type="InterPro" id="IPR036865">
    <property type="entry name" value="CRAL-TRIO_dom_sf"/>
</dbReference>
<dbReference type="PANTHER" id="PTHR45808">
    <property type="entry name" value="RHO GTPASE-ACTIVATING PROTEIN 68F"/>
    <property type="match status" value="1"/>
</dbReference>
<dbReference type="GO" id="GO:0007264">
    <property type="term" value="P:small GTPase-mediated signal transduction"/>
    <property type="evidence" value="ECO:0007669"/>
    <property type="project" value="TreeGrafter"/>
</dbReference>
<dbReference type="EMBL" id="JW864587">
    <property type="protein sequence ID" value="AFO97104.1"/>
    <property type="molecule type" value="mRNA"/>
</dbReference>
<name>V9KGG4_CALMI</name>
<dbReference type="Pfam" id="PF00620">
    <property type="entry name" value="RhoGAP"/>
    <property type="match status" value="1"/>
</dbReference>
<dbReference type="GO" id="GO:0005737">
    <property type="term" value="C:cytoplasm"/>
    <property type="evidence" value="ECO:0007669"/>
    <property type="project" value="TreeGrafter"/>
</dbReference>
<evidence type="ECO:0000313" key="4">
    <source>
        <dbReference type="EMBL" id="AFO97104.1"/>
    </source>
</evidence>
<dbReference type="Gene3D" id="3.40.525.10">
    <property type="entry name" value="CRAL-TRIO lipid binding domain"/>
    <property type="match status" value="1"/>
</dbReference>
<dbReference type="FunFam" id="3.40.525.10:FF:000007">
    <property type="entry name" value="rho GTPase-activating protein 1"/>
    <property type="match status" value="1"/>
</dbReference>
<protein>
    <submittedName>
        <fullName evidence="4">Rho GTPase-activating protein 1</fullName>
    </submittedName>
</protein>
<dbReference type="InterPro" id="IPR001251">
    <property type="entry name" value="CRAL-TRIO_dom"/>
</dbReference>
<dbReference type="PROSITE" id="PS50238">
    <property type="entry name" value="RHOGAP"/>
    <property type="match status" value="1"/>
</dbReference>
<dbReference type="InterPro" id="IPR008936">
    <property type="entry name" value="Rho_GTPase_activation_prot"/>
</dbReference>
<feature type="region of interest" description="Disordered" evidence="1">
    <location>
        <begin position="1"/>
        <end position="55"/>
    </location>
</feature>
<feature type="domain" description="CRAL-TRIO" evidence="2">
    <location>
        <begin position="61"/>
        <end position="216"/>
    </location>
</feature>
<evidence type="ECO:0000259" key="3">
    <source>
        <dbReference type="PROSITE" id="PS50238"/>
    </source>
</evidence>
<dbReference type="InterPro" id="IPR000198">
    <property type="entry name" value="RhoGAP_dom"/>
</dbReference>
<dbReference type="PROSITE" id="PS50191">
    <property type="entry name" value="CRAL_TRIO"/>
    <property type="match status" value="1"/>
</dbReference>
<dbReference type="SUPFAM" id="SSF48350">
    <property type="entry name" value="GTPase activation domain, GAP"/>
    <property type="match status" value="1"/>
</dbReference>
<dbReference type="AlphaFoldDB" id="V9KGG4"/>
<dbReference type="GO" id="GO:0005096">
    <property type="term" value="F:GTPase activator activity"/>
    <property type="evidence" value="ECO:0007669"/>
    <property type="project" value="TreeGrafter"/>
</dbReference>
<feature type="domain" description="Rho-GAP" evidence="3">
    <location>
        <begin position="237"/>
        <end position="424"/>
    </location>
</feature>
<sequence>MEPADLLTDLQDDPMSDPSGALGQLKLSPLDEKNWPEDSIVEPVQRDGAPPPDVPPSDIDTFSHIAKHQIVEVAGDDNYGRKVIIISACRLPPSHQLNHAALLQYLKYTLDKYVESDYSVVYLHYGLNSENKPSFTWLRDAYREFDRKYKKNIKALYIVHPTKFIKTILVLFKPLISMKFGQKISYMNYLGELQEHLKCEQLLIPECVKAYDQSLQAARKLPQTIPVKVSPHQLFGIPLAVLQTRSPEQSPYPLVMTETVAYLRVRGLNKEGIFRRSANMYVVKEVVEKYNNGIRVDYEQYGDVHLAAVILKTFLRELPSPLLSFKLYDSVVAFQCVKEEEQIETQRSMIQSLPENNYIVLQYLVRFLGEVAAQSSENKMTASNLAVVLGPTLLWAKDSAISLSAINPINYFTQVLFENHEQIFPE</sequence>
<dbReference type="CDD" id="cd00170">
    <property type="entry name" value="SEC14"/>
    <property type="match status" value="1"/>
</dbReference>
<evidence type="ECO:0000259" key="2">
    <source>
        <dbReference type="PROSITE" id="PS50191"/>
    </source>
</evidence>
<reference evidence="4" key="1">
    <citation type="journal article" date="2014" name="Nature">
        <title>Elephant shark genome provides unique insights into gnathostome evolution.</title>
        <authorList>
            <consortium name="International Elephant Shark Genome Sequencing Consortium"/>
            <person name="Venkatesh B."/>
            <person name="Lee A.P."/>
            <person name="Ravi V."/>
            <person name="Maurya A.K."/>
            <person name="Lian M.M."/>
            <person name="Swann J.B."/>
            <person name="Ohta Y."/>
            <person name="Flajnik M.F."/>
            <person name="Sutoh Y."/>
            <person name="Kasahara M."/>
            <person name="Hoon S."/>
            <person name="Gangu V."/>
            <person name="Roy S.W."/>
            <person name="Irimia M."/>
            <person name="Korzh V."/>
            <person name="Kondrychyn I."/>
            <person name="Lim Z.W."/>
            <person name="Tay B.H."/>
            <person name="Tohari S."/>
            <person name="Kong K.W."/>
            <person name="Ho S."/>
            <person name="Lorente-Galdos B."/>
            <person name="Quilez J."/>
            <person name="Marques-Bonet T."/>
            <person name="Raney B.J."/>
            <person name="Ingham P.W."/>
            <person name="Tay A."/>
            <person name="Hillier L.W."/>
            <person name="Minx P."/>
            <person name="Boehm T."/>
            <person name="Wilson R.K."/>
            <person name="Brenner S."/>
            <person name="Warren W.C."/>
        </authorList>
    </citation>
    <scope>NUCLEOTIDE SEQUENCE</scope>
    <source>
        <tissue evidence="4">Spleen</tissue>
    </source>
</reference>
<dbReference type="SUPFAM" id="SSF52087">
    <property type="entry name" value="CRAL/TRIO domain"/>
    <property type="match status" value="1"/>
</dbReference>